<dbReference type="HOGENOM" id="CLU_415439_0_0_4"/>
<feature type="compositionally biased region" description="Basic and acidic residues" evidence="1">
    <location>
        <begin position="129"/>
        <end position="160"/>
    </location>
</feature>
<feature type="compositionally biased region" description="Basic and acidic residues" evidence="1">
    <location>
        <begin position="80"/>
        <end position="89"/>
    </location>
</feature>
<feature type="compositionally biased region" description="Basic and acidic residues" evidence="1">
    <location>
        <begin position="168"/>
        <end position="229"/>
    </location>
</feature>
<proteinExistence type="predicted"/>
<feature type="region of interest" description="Disordered" evidence="1">
    <location>
        <begin position="1"/>
        <end position="43"/>
    </location>
</feature>
<feature type="compositionally biased region" description="Basic and acidic residues" evidence="1">
    <location>
        <begin position="22"/>
        <end position="42"/>
    </location>
</feature>
<gene>
    <name evidence="2" type="ordered locus">BURPS1710b_2014</name>
</gene>
<evidence type="ECO:0000313" key="2">
    <source>
        <dbReference type="EMBL" id="ABA49583.1"/>
    </source>
</evidence>
<feature type="region of interest" description="Disordered" evidence="1">
    <location>
        <begin position="129"/>
        <end position="294"/>
    </location>
</feature>
<evidence type="ECO:0000256" key="1">
    <source>
        <dbReference type="SAM" id="MobiDB-lite"/>
    </source>
</evidence>
<dbReference type="KEGG" id="bpm:BURPS1710b_2014"/>
<feature type="region of interest" description="Disordered" evidence="1">
    <location>
        <begin position="80"/>
        <end position="107"/>
    </location>
</feature>
<sequence>MRGRRRAARAAARAALQIPLQRVDEEQHHERHDEHHDGERGGARVVVLLELRDDEQRRDFRFHRHVAGDEDHRAVFAERAREREREARQQRGRHGRQHDAAEREPARRAEACGRLLLLALEILENGLHGAHDERQADEGQRDEHAERRERDLDPERREIAADPAVLRVDGRERDARDRGRQRERQVDDRVDEPLERERVAHQHPCDEKAEHRVHERAAERGRKREPVRREHARRRRRGDELVPRERGRLQEGGGERDQHHEAQIGQRDAERHAESGQRARLAEGERRHAECSSRVVHMGSTARRTRCNARPPCRFRVVAKPARPSGAPLRPRSLRLVDRIEHAAVGEMRLLRLGPAAERVVDRVQLELRELLRERRRHVPRARPVVVARGDLLPLPAVQKVQVRVGELARALLVDHLVDHRHRRLRENARRRHDDLELVGAEFLDRQERLVFPRDQHVADAALHEARRRAARARVEHARVPVQLRDEILRRLRRAARLVLRVCPRGEVVPARAARGFRVRRDDRHARLHEIVPILDALRIALPHEEHDRRRVRRRVVRQTLLPILADEALVRERVDVVRERERDHVGLQPVEHRARLRARAAVRLLEVHRLARPRLPFLAERLVDVLVELARRVVRNVQERRVRERRRERAERRRRAERQ</sequence>
<dbReference type="Proteomes" id="UP000002700">
    <property type="component" value="Chromosome I"/>
</dbReference>
<dbReference type="EMBL" id="CP000124">
    <property type="protein sequence ID" value="ABA49583.1"/>
    <property type="molecule type" value="Genomic_DNA"/>
</dbReference>
<accession>Q3JSP4</accession>
<organism evidence="2 3">
    <name type="scientific">Burkholderia pseudomallei (strain 1710b)</name>
    <dbReference type="NCBI Taxonomy" id="320372"/>
    <lineage>
        <taxon>Bacteria</taxon>
        <taxon>Pseudomonadati</taxon>
        <taxon>Pseudomonadota</taxon>
        <taxon>Betaproteobacteria</taxon>
        <taxon>Burkholderiales</taxon>
        <taxon>Burkholderiaceae</taxon>
        <taxon>Burkholderia</taxon>
        <taxon>pseudomallei group</taxon>
    </lineage>
</organism>
<evidence type="ECO:0000313" key="3">
    <source>
        <dbReference type="Proteomes" id="UP000002700"/>
    </source>
</evidence>
<feature type="compositionally biased region" description="Basic and acidic residues" evidence="1">
    <location>
        <begin position="97"/>
        <end position="107"/>
    </location>
</feature>
<dbReference type="EnsemblBacteria" id="ABA49583">
    <property type="protein sequence ID" value="ABA49583"/>
    <property type="gene ID" value="BURPS1710b_2014"/>
</dbReference>
<reference evidence="2 3" key="1">
    <citation type="submission" date="2005-09" db="EMBL/GenBank/DDBJ databases">
        <authorList>
            <person name="Woods D.E."/>
            <person name="Nierman W.C."/>
        </authorList>
    </citation>
    <scope>NUCLEOTIDE SEQUENCE [LARGE SCALE GENOMIC DNA]</scope>
    <source>
        <strain evidence="2 3">1710b</strain>
    </source>
</reference>
<name>Q3JSP4_BURP1</name>
<dbReference type="AlphaFoldDB" id="Q3JSP4"/>
<protein>
    <submittedName>
        <fullName evidence="2">Uncharacterized protein</fullName>
    </submittedName>
</protein>
<feature type="compositionally biased region" description="Basic and acidic residues" evidence="1">
    <location>
        <begin position="237"/>
        <end position="291"/>
    </location>
</feature>